<feature type="compositionally biased region" description="Low complexity" evidence="1">
    <location>
        <begin position="1185"/>
        <end position="1196"/>
    </location>
</feature>
<dbReference type="PROSITE" id="PS51294">
    <property type="entry name" value="HTH_MYB"/>
    <property type="match status" value="1"/>
</dbReference>
<dbReference type="PANTHER" id="PTHR13992:SF39">
    <property type="entry name" value="SMRTER, ISOFORM G"/>
    <property type="match status" value="1"/>
</dbReference>
<feature type="region of interest" description="Disordered" evidence="1">
    <location>
        <begin position="1"/>
        <end position="336"/>
    </location>
</feature>
<dbReference type="Gene3D" id="1.10.10.60">
    <property type="entry name" value="Homeodomain-like"/>
    <property type="match status" value="2"/>
</dbReference>
<evidence type="ECO:0000259" key="4">
    <source>
        <dbReference type="PROSITE" id="PS51294"/>
    </source>
</evidence>
<dbReference type="CDD" id="cd00167">
    <property type="entry name" value="SANT"/>
    <property type="match status" value="2"/>
</dbReference>
<feature type="compositionally biased region" description="Basic and acidic residues" evidence="1">
    <location>
        <begin position="855"/>
        <end position="894"/>
    </location>
</feature>
<feature type="compositionally biased region" description="Basic residues" evidence="1">
    <location>
        <begin position="788"/>
        <end position="801"/>
    </location>
</feature>
<feature type="region of interest" description="Disordered" evidence="1">
    <location>
        <begin position="788"/>
        <end position="926"/>
    </location>
</feature>
<feature type="compositionally biased region" description="Polar residues" evidence="1">
    <location>
        <begin position="160"/>
        <end position="185"/>
    </location>
</feature>
<gene>
    <name evidence="5" type="ORF">CAAN4_H17238</name>
</gene>
<dbReference type="SUPFAM" id="SSF46689">
    <property type="entry name" value="Homeodomain-like"/>
    <property type="match status" value="2"/>
</dbReference>
<feature type="compositionally biased region" description="Polar residues" evidence="1">
    <location>
        <begin position="1198"/>
        <end position="1227"/>
    </location>
</feature>
<feature type="compositionally biased region" description="Basic and acidic residues" evidence="1">
    <location>
        <begin position="389"/>
        <end position="409"/>
    </location>
</feature>
<protein>
    <recommendedName>
        <fullName evidence="7">SANT domain-containing protein</fullName>
    </recommendedName>
</protein>
<feature type="compositionally biased region" description="Acidic residues" evidence="1">
    <location>
        <begin position="432"/>
        <end position="452"/>
    </location>
</feature>
<evidence type="ECO:0000313" key="5">
    <source>
        <dbReference type="EMBL" id="CAK7921691.1"/>
    </source>
</evidence>
<dbReference type="Proteomes" id="UP001497600">
    <property type="component" value="Chromosome H"/>
</dbReference>
<feature type="compositionally biased region" description="Acidic residues" evidence="1">
    <location>
        <begin position="410"/>
        <end position="420"/>
    </location>
</feature>
<dbReference type="InterPro" id="IPR017930">
    <property type="entry name" value="Myb_dom"/>
</dbReference>
<feature type="domain" description="Myb-like" evidence="2">
    <location>
        <begin position="995"/>
        <end position="1037"/>
    </location>
</feature>
<proteinExistence type="predicted"/>
<feature type="region of interest" description="Disordered" evidence="1">
    <location>
        <begin position="1171"/>
        <end position="1254"/>
    </location>
</feature>
<dbReference type="InterPro" id="IPR009057">
    <property type="entry name" value="Homeodomain-like_sf"/>
</dbReference>
<sequence>MSSSSGRGPTPPTNNSRYSEYEHYDYDYSKNGGSSSNVGGSKRPPKKQQFHSGTSGTSSRRDFTKSSLPGSSSLTHSMNGPSDDYSGSVNQNSGRRFGSNRGGAYGSYGGGGGGNHYSGDRYGYNKPWRSGSGSGSVSGSGPSGSGSGSGPSGVHEVSGVANSSPQSYNVRSSMNGNHNNNYRSDNSVRDIRDSTGGAISPSFGGNSGGEYRKDRYDSYSGNNNNNLNNNVNNSSRSSLSNSVSSRPPFQSKDRSRLNTFHVGGGQGSGNLSTSGGKRSDTYYPSRNYNSLNQPSFNGKQLDRYSNNKYRGSSSFKKGKRGYGDDIDNAYDQRRDYRNYQHGYSETSTEEYHKTSYDNNVHRFKTNNKDTNTDNSGGSSAVDPNSTYESIHEKDINSSLKEGDISKNSEEGQEDDEEEEDVTRSTRNRNILDDADEDEDEEEEEEDEVDDEESTPKPEIKLEDEKVKAEQNIQSVDVSNEVCYANGCNFPLNYLDTKYLELQEEFETLEKHEEKYSMVMKYSVEKPTLDFKEHAFYIQNIKAYINHKKDFLSTQLNKNAIAMKQKKLSLWNKMNNDEKKWKVKSINMDQQLSIIHSADDEMRKELDSIDIRAKHDTLPEATTGAAADDHSSVGAQSGVGNGGLPVSGGGRRNRRHGDLVTTEAEFQEILQSLGREQAEDPMVKAEHVAAKIPDFILDPIQRNYVKYMDSNNIVQDKDVWSRRIHSDFDDNFSAEEHELFTEGFCINPKRFGAISRHMGGLRSAEECVVHYYVSKKDVNYKQLVSQYKKKANKKNNRRKNAKPRSVSSSNTPISTPATDSVNEEIAVDTSAQVKTSEELFTETGRRKRAAAPTTFDTKHEKSEKKDITDEQPKKKVKKSKPEGEDHAVDEKHDIIVPEATTTSAVADETTLTTDSSQPSSVPPKTPLVPVVSTAETIENSSIEETPVEDGNSTNKIESSSAPIPIQDTATDNETFQDSHTFYDGREDKRRAITSYWSITEATVFPELLAEHGTKWTTIADKLATKTATMVRNYFQRNAEKQNWGEVVRIADARSEAKFAAVIGTKNDIGEPISNPSPSYSYHGYPESQAQTTAIVSTPGIAIGTFQHNNSHPPVVGAVVDKQPSQVPPASINKGGHSITSLLSNDEITTPTVTYQSFKQPEQKQVLTDTQPVITTHKPPTSPPQRSSIMSLLNSDSSPAKPTNIVSNGPTMPRKTTLTSLLNSPQSTVYEGPSGHGLSNLLSATEVSPPPYTGPK</sequence>
<keyword evidence="6" id="KW-1185">Reference proteome</keyword>
<dbReference type="InterPro" id="IPR001005">
    <property type="entry name" value="SANT/Myb"/>
</dbReference>
<feature type="compositionally biased region" description="Polar residues" evidence="1">
    <location>
        <begin position="949"/>
        <end position="969"/>
    </location>
</feature>
<evidence type="ECO:0000259" key="3">
    <source>
        <dbReference type="PROSITE" id="PS51293"/>
    </source>
</evidence>
<feature type="compositionally biased region" description="Basic and acidic residues" evidence="1">
    <location>
        <begin position="19"/>
        <end position="28"/>
    </location>
</feature>
<feature type="compositionally biased region" description="Polar residues" evidence="1">
    <location>
        <begin position="375"/>
        <end position="388"/>
    </location>
</feature>
<feature type="region of interest" description="Disordered" evidence="1">
    <location>
        <begin position="940"/>
        <end position="969"/>
    </location>
</feature>
<name>A0ABP0EL46_9ASCO</name>
<dbReference type="PANTHER" id="PTHR13992">
    <property type="entry name" value="NUCLEAR RECEPTOR CO-REPRESSOR RELATED NCOR"/>
    <property type="match status" value="1"/>
</dbReference>
<organism evidence="5 6">
    <name type="scientific">[Candida] anglica</name>
    <dbReference type="NCBI Taxonomy" id="148631"/>
    <lineage>
        <taxon>Eukaryota</taxon>
        <taxon>Fungi</taxon>
        <taxon>Dikarya</taxon>
        <taxon>Ascomycota</taxon>
        <taxon>Saccharomycotina</taxon>
        <taxon>Pichiomycetes</taxon>
        <taxon>Debaryomycetaceae</taxon>
        <taxon>Kurtzmaniella</taxon>
    </lineage>
</organism>
<dbReference type="PROSITE" id="PS50090">
    <property type="entry name" value="MYB_LIKE"/>
    <property type="match status" value="1"/>
</dbReference>
<feature type="region of interest" description="Disordered" evidence="1">
    <location>
        <begin position="621"/>
        <end position="653"/>
    </location>
</feature>
<evidence type="ECO:0000313" key="6">
    <source>
        <dbReference type="Proteomes" id="UP001497600"/>
    </source>
</evidence>
<feature type="compositionally biased region" description="Basic and acidic residues" evidence="1">
    <location>
        <begin position="453"/>
        <end position="467"/>
    </location>
</feature>
<dbReference type="InterPro" id="IPR017884">
    <property type="entry name" value="SANT_dom"/>
</dbReference>
<feature type="compositionally biased region" description="Gly residues" evidence="1">
    <location>
        <begin position="100"/>
        <end position="116"/>
    </location>
</feature>
<accession>A0ABP0EL46</accession>
<evidence type="ECO:0008006" key="7">
    <source>
        <dbReference type="Google" id="ProtNLM"/>
    </source>
</evidence>
<feature type="region of interest" description="Disordered" evidence="1">
    <location>
        <begin position="361"/>
        <end position="467"/>
    </location>
</feature>
<evidence type="ECO:0000256" key="1">
    <source>
        <dbReference type="SAM" id="MobiDB-lite"/>
    </source>
</evidence>
<feature type="domain" description="SANT" evidence="3">
    <location>
        <begin position="726"/>
        <end position="778"/>
    </location>
</feature>
<dbReference type="SMART" id="SM00717">
    <property type="entry name" value="SANT"/>
    <property type="match status" value="2"/>
</dbReference>
<feature type="compositionally biased region" description="Gly residues" evidence="1">
    <location>
        <begin position="636"/>
        <end position="649"/>
    </location>
</feature>
<evidence type="ECO:0000259" key="2">
    <source>
        <dbReference type="PROSITE" id="PS50090"/>
    </source>
</evidence>
<feature type="compositionally biased region" description="Polar residues" evidence="1">
    <location>
        <begin position="269"/>
        <end position="315"/>
    </location>
</feature>
<dbReference type="Pfam" id="PF00249">
    <property type="entry name" value="Myb_DNA-binding"/>
    <property type="match status" value="2"/>
</dbReference>
<feature type="compositionally biased region" description="Gly residues" evidence="1">
    <location>
        <begin position="132"/>
        <end position="151"/>
    </location>
</feature>
<feature type="domain" description="HTH myb-type" evidence="4">
    <location>
        <begin position="995"/>
        <end position="1041"/>
    </location>
</feature>
<feature type="compositionally biased region" description="Polar residues" evidence="1">
    <location>
        <begin position="898"/>
        <end position="918"/>
    </location>
</feature>
<dbReference type="PROSITE" id="PS51293">
    <property type="entry name" value="SANT"/>
    <property type="match status" value="1"/>
</dbReference>
<reference evidence="5 6" key="1">
    <citation type="submission" date="2024-01" db="EMBL/GenBank/DDBJ databases">
        <authorList>
            <consortium name="Genoscope - CEA"/>
            <person name="William W."/>
        </authorList>
    </citation>
    <scope>NUCLEOTIDE SEQUENCE [LARGE SCALE GENOMIC DNA]</scope>
    <source>
        <strain evidence="5 6">29B2s-10</strain>
    </source>
</reference>
<feature type="compositionally biased region" description="Polar residues" evidence="1">
    <location>
        <begin position="804"/>
        <end position="819"/>
    </location>
</feature>
<feature type="compositionally biased region" description="Low complexity" evidence="1">
    <location>
        <begin position="66"/>
        <end position="77"/>
    </location>
</feature>
<dbReference type="InterPro" id="IPR051571">
    <property type="entry name" value="N-CoR_corepressor"/>
</dbReference>
<feature type="compositionally biased region" description="Low complexity" evidence="1">
    <location>
        <begin position="222"/>
        <end position="246"/>
    </location>
</feature>
<dbReference type="EMBL" id="OZ004260">
    <property type="protein sequence ID" value="CAK7921691.1"/>
    <property type="molecule type" value="Genomic_DNA"/>
</dbReference>
<feature type="compositionally biased region" description="Low complexity" evidence="1">
    <location>
        <begin position="29"/>
        <end position="42"/>
    </location>
</feature>